<gene>
    <name evidence="5" type="primary">HK1</name>
    <name evidence="5" type="ORF">LHYA1_G004506</name>
</gene>
<dbReference type="InterPro" id="IPR036097">
    <property type="entry name" value="HisK_dim/P_sf"/>
</dbReference>
<dbReference type="AlphaFoldDB" id="A0A8H8TXZ6"/>
<dbReference type="Pfam" id="PF02518">
    <property type="entry name" value="HATPase_c"/>
    <property type="match status" value="1"/>
</dbReference>
<feature type="coiled-coil region" evidence="2">
    <location>
        <begin position="744"/>
        <end position="778"/>
    </location>
</feature>
<dbReference type="InterPro" id="IPR003661">
    <property type="entry name" value="HisK_dim/P_dom"/>
</dbReference>
<name>A0A8H8TXZ6_9HELO</name>
<protein>
    <submittedName>
        <fullName evidence="5">Putative histidine kinase</fullName>
    </submittedName>
</protein>
<evidence type="ECO:0000313" key="6">
    <source>
        <dbReference type="Proteomes" id="UP000431533"/>
    </source>
</evidence>
<keyword evidence="5" id="KW-0808">Transferase</keyword>
<dbReference type="GO" id="GO:0000155">
    <property type="term" value="F:phosphorelay sensor kinase activity"/>
    <property type="evidence" value="ECO:0007669"/>
    <property type="project" value="InterPro"/>
</dbReference>
<dbReference type="OrthoDB" id="60033at2759"/>
<comment type="caution">
    <text evidence="5">The sequence shown here is derived from an EMBL/GenBank/DDBJ whole genome shotgun (WGS) entry which is preliminary data.</text>
</comment>
<dbReference type="InterPro" id="IPR005467">
    <property type="entry name" value="His_kinase_dom"/>
</dbReference>
<evidence type="ECO:0000259" key="4">
    <source>
        <dbReference type="PROSITE" id="PS50109"/>
    </source>
</evidence>
<dbReference type="InterPro" id="IPR058846">
    <property type="entry name" value="PAS-like"/>
</dbReference>
<sequence length="1077" mass="119810">MASPARKSQKVSEALSDSPTERTRARSAHEELSRQGVTRSNSHTAFENTAGKTLDNDFAVIGIGALLEQDPRPTFALNLDTNVNDIFVPGFVNKAFQSYPQLKNILPFKTTPGSPLSPKLPSADFKQWIRDLAHHDESPFSAPFKYCGFAWIGFKIQSRWLIVSGQESYEKSAFEGRSLRPINGSAAPQRNPNTDWDHPLRVKNIRTISNDSVSSDDSLPPSFVTPGTPDWTLTHPVGELSPHVILARSVDWSTTSLGDMQTWTPEFRQVANLLMSNPHPAALFWGEEMTVLYNKPYADTIAGNKHPRLMGAGFLTSMGFSELWDWVRPEFEKARQTGEAVAVADQMLPIERHGFLEETFFTWSLTPIYGGTSEILGLYNAPFETTLQARATRATETLIKLGQETALAQTVSEFWPRMLKSLEDNEFDFPFALIYSILEDIDADEDASMSSESSLGYKSCVLEGALGVPEGHPAAPTRLDLKRARGGFIPSFRDAMTSRVPKLLNINDGSLSESLMKGFEWRGYGDPCKEAIVCPIRPTNGENVMGFLVIGVNPRRKFDLDYQAFIRLLDRQLATSLASVTLFEGEIKRGLNAAEAAALERSRLSEELAVQRSRLQRMAEISSVGMHSMAPNGALLEANDRWYEMTGHPREPSEPMSFMELVDAESTEKLEKGWKRLTEDKVPWTGELKLKRPWYEPATGAKHDYWILAASQPEFSHDNILKSIMGSITDITLQKQSVNDADERAKLSQQLLISTQQAKALQNKRLEEAEEARRAQNSFIDITSHEMRNPLSKSLHDRLLWCGSNPETGAILQCADGISTSLNEYLAEKASLDPELISIIEGAIESADTVQLCAQHQKSIVDDILTISKLDSNLLLITPDPIQPVKVVQQALKMFVAECQMTKIKMGFHVDDSWREHGVNTVMLDSSRLLQVLINLMTNAVKFTKSEEGARTIDVSLAAYKEPPPEIPPHFHYFPTKNDRSDVTASDDFGKGKIVYLRFEVKDSGCGLGNDEKKNLFTRFSQASPRTHVKYGGSGLGLFISRQLTELQGGEIGVASEAGVGSSKSRNRRKLTQNGED</sequence>
<proteinExistence type="predicted"/>
<dbReference type="PROSITE" id="PS50109">
    <property type="entry name" value="HIS_KIN"/>
    <property type="match status" value="1"/>
</dbReference>
<dbReference type="PRINTS" id="PR00344">
    <property type="entry name" value="BCTRLSENSOR"/>
</dbReference>
<reference evidence="5 6" key="1">
    <citation type="submission" date="2018-05" db="EMBL/GenBank/DDBJ databases">
        <title>Genome sequencing and assembly of the regulated plant pathogen Lachnellula willkommii and related sister species for the development of diagnostic species identification markers.</title>
        <authorList>
            <person name="Giroux E."/>
            <person name="Bilodeau G."/>
        </authorList>
    </citation>
    <scope>NUCLEOTIDE SEQUENCE [LARGE SCALE GENOMIC DNA]</scope>
    <source>
        <strain evidence="5 6">CBS 185.66</strain>
    </source>
</reference>
<evidence type="ECO:0000313" key="5">
    <source>
        <dbReference type="EMBL" id="TVY26604.1"/>
    </source>
</evidence>
<dbReference type="NCBIfam" id="TIGR00229">
    <property type="entry name" value="sensory_box"/>
    <property type="match status" value="1"/>
</dbReference>
<evidence type="ECO:0000256" key="1">
    <source>
        <dbReference type="ARBA" id="ARBA00022553"/>
    </source>
</evidence>
<dbReference type="SUPFAM" id="SSF55785">
    <property type="entry name" value="PYP-like sensor domain (PAS domain)"/>
    <property type="match status" value="1"/>
</dbReference>
<dbReference type="PANTHER" id="PTHR43719:SF30">
    <property type="entry name" value="TWO-COMPONENT SYSTEM RESPONSE REGULATOR"/>
    <property type="match status" value="1"/>
</dbReference>
<feature type="region of interest" description="Disordered" evidence="3">
    <location>
        <begin position="1058"/>
        <end position="1077"/>
    </location>
</feature>
<dbReference type="InterPro" id="IPR050956">
    <property type="entry name" value="2C_system_His_kinase"/>
</dbReference>
<dbReference type="Pfam" id="PF26131">
    <property type="entry name" value="PAS-like"/>
    <property type="match status" value="1"/>
</dbReference>
<dbReference type="Proteomes" id="UP000431533">
    <property type="component" value="Unassembled WGS sequence"/>
</dbReference>
<feature type="region of interest" description="Disordered" evidence="3">
    <location>
        <begin position="1"/>
        <end position="48"/>
    </location>
</feature>
<dbReference type="EMBL" id="QGMH01000066">
    <property type="protein sequence ID" value="TVY26604.1"/>
    <property type="molecule type" value="Genomic_DNA"/>
</dbReference>
<dbReference type="Gene3D" id="3.30.565.10">
    <property type="entry name" value="Histidine kinase-like ATPase, C-terminal domain"/>
    <property type="match status" value="1"/>
</dbReference>
<dbReference type="InterPro" id="IPR003594">
    <property type="entry name" value="HATPase_dom"/>
</dbReference>
<dbReference type="SUPFAM" id="SSF55874">
    <property type="entry name" value="ATPase domain of HSP90 chaperone/DNA topoisomerase II/histidine kinase"/>
    <property type="match status" value="1"/>
</dbReference>
<dbReference type="SUPFAM" id="SSF47384">
    <property type="entry name" value="Homodimeric domain of signal transducing histidine kinase"/>
    <property type="match status" value="1"/>
</dbReference>
<dbReference type="InterPro" id="IPR000014">
    <property type="entry name" value="PAS"/>
</dbReference>
<dbReference type="SMART" id="SM00387">
    <property type="entry name" value="HATPase_c"/>
    <property type="match status" value="1"/>
</dbReference>
<dbReference type="InterPro" id="IPR035965">
    <property type="entry name" value="PAS-like_dom_sf"/>
</dbReference>
<dbReference type="PANTHER" id="PTHR43719">
    <property type="entry name" value="TWO-COMPONENT HISTIDINE KINASE"/>
    <property type="match status" value="1"/>
</dbReference>
<keyword evidence="2" id="KW-0175">Coiled coil</keyword>
<evidence type="ECO:0000256" key="2">
    <source>
        <dbReference type="SAM" id="Coils"/>
    </source>
</evidence>
<organism evidence="5 6">
    <name type="scientific">Lachnellula hyalina</name>
    <dbReference type="NCBI Taxonomy" id="1316788"/>
    <lineage>
        <taxon>Eukaryota</taxon>
        <taxon>Fungi</taxon>
        <taxon>Dikarya</taxon>
        <taxon>Ascomycota</taxon>
        <taxon>Pezizomycotina</taxon>
        <taxon>Leotiomycetes</taxon>
        <taxon>Helotiales</taxon>
        <taxon>Lachnaceae</taxon>
        <taxon>Lachnellula</taxon>
    </lineage>
</organism>
<accession>A0A8H8TXZ6</accession>
<dbReference type="InterPro" id="IPR004358">
    <property type="entry name" value="Sig_transdc_His_kin-like_C"/>
</dbReference>
<keyword evidence="6" id="KW-1185">Reference proteome</keyword>
<dbReference type="Gene3D" id="1.10.287.130">
    <property type="match status" value="1"/>
</dbReference>
<dbReference type="CDD" id="cd00082">
    <property type="entry name" value="HisKA"/>
    <property type="match status" value="1"/>
</dbReference>
<dbReference type="InterPro" id="IPR036890">
    <property type="entry name" value="HATPase_C_sf"/>
</dbReference>
<dbReference type="GeneID" id="41984704"/>
<keyword evidence="1" id="KW-0597">Phosphoprotein</keyword>
<feature type="domain" description="Histidine kinase" evidence="4">
    <location>
        <begin position="782"/>
        <end position="1062"/>
    </location>
</feature>
<keyword evidence="5" id="KW-0418">Kinase</keyword>
<evidence type="ECO:0000256" key="3">
    <source>
        <dbReference type="SAM" id="MobiDB-lite"/>
    </source>
</evidence>
<dbReference type="Gene3D" id="3.30.450.20">
    <property type="entry name" value="PAS domain"/>
    <property type="match status" value="2"/>
</dbReference>
<feature type="compositionally biased region" description="Polar residues" evidence="3">
    <location>
        <begin position="35"/>
        <end position="48"/>
    </location>
</feature>
<feature type="compositionally biased region" description="Basic and acidic residues" evidence="3">
    <location>
        <begin position="19"/>
        <end position="33"/>
    </location>
</feature>
<dbReference type="RefSeq" id="XP_031005392.1">
    <property type="nucleotide sequence ID" value="XM_031149465.1"/>
</dbReference>